<proteinExistence type="inferred from homology"/>
<feature type="transmembrane region" description="Helical" evidence="7">
    <location>
        <begin position="194"/>
        <end position="211"/>
    </location>
</feature>
<protein>
    <submittedName>
        <fullName evidence="8">Prolipoprotein diacylglyceryl transferase</fullName>
        <ecNumber evidence="8">2.4.99.-</ecNumber>
    </submittedName>
</protein>
<feature type="transmembrane region" description="Helical" evidence="7">
    <location>
        <begin position="49"/>
        <end position="69"/>
    </location>
</feature>
<evidence type="ECO:0000313" key="8">
    <source>
        <dbReference type="EMBL" id="MDN5215811.1"/>
    </source>
</evidence>
<feature type="transmembrane region" description="Helical" evidence="7">
    <location>
        <begin position="164"/>
        <end position="182"/>
    </location>
</feature>
<dbReference type="Proteomes" id="UP001172083">
    <property type="component" value="Unassembled WGS sequence"/>
</dbReference>
<evidence type="ECO:0000256" key="1">
    <source>
        <dbReference type="ARBA" id="ARBA00007150"/>
    </source>
</evidence>
<dbReference type="PANTHER" id="PTHR30589">
    <property type="entry name" value="PROLIPOPROTEIN DIACYLGLYCERYL TRANSFERASE"/>
    <property type="match status" value="1"/>
</dbReference>
<sequence>MTIPFEPEFLGVSVNVHLILEYLAFFIAFRYYLVLRRNSQDAISNKNRLSIILGAIVGAFLGSRLMGYLENPIIVLTQANLFYLLNTKTIMGGLFGGLIGVESVKKMIGEKQSSGDLFTLPIIAGIFIGRIGCFLSGTNEFTYGTETSFFMGMDLGDGLLRHPTSLYELVFLVLLYLIINYFKKSKKLENGDLFKIFMISYFGFRFLIEFIKPNVFWVFGLSSIQWLCIICWIYYIKFFRKVFQYAY</sequence>
<keyword evidence="3 8" id="KW-0808">Transferase</keyword>
<dbReference type="InterPro" id="IPR001640">
    <property type="entry name" value="Lgt"/>
</dbReference>
<dbReference type="Pfam" id="PF01790">
    <property type="entry name" value="LGT"/>
    <property type="match status" value="1"/>
</dbReference>
<comment type="caution">
    <text evidence="8">The sequence shown here is derived from an EMBL/GenBank/DDBJ whole genome shotgun (WGS) entry which is preliminary data.</text>
</comment>
<evidence type="ECO:0000256" key="4">
    <source>
        <dbReference type="ARBA" id="ARBA00022692"/>
    </source>
</evidence>
<evidence type="ECO:0000256" key="6">
    <source>
        <dbReference type="ARBA" id="ARBA00023136"/>
    </source>
</evidence>
<feature type="transmembrane region" description="Helical" evidence="7">
    <location>
        <begin position="217"/>
        <end position="236"/>
    </location>
</feature>
<feature type="transmembrane region" description="Helical" evidence="7">
    <location>
        <begin position="122"/>
        <end position="144"/>
    </location>
</feature>
<dbReference type="PANTHER" id="PTHR30589:SF0">
    <property type="entry name" value="PHOSPHATIDYLGLYCEROL--PROLIPOPROTEIN DIACYLGLYCERYL TRANSFERASE"/>
    <property type="match status" value="1"/>
</dbReference>
<dbReference type="EC" id="2.4.99.-" evidence="8"/>
<accession>A0ABT8LHH7</accession>
<reference evidence="8" key="1">
    <citation type="submission" date="2023-06" db="EMBL/GenBank/DDBJ databases">
        <title>Genomic of Agaribacillus aureum.</title>
        <authorList>
            <person name="Wang G."/>
        </authorList>
    </citation>
    <scope>NUCLEOTIDE SEQUENCE</scope>
    <source>
        <strain evidence="8">BMA12</strain>
    </source>
</reference>
<feature type="transmembrane region" description="Helical" evidence="7">
    <location>
        <begin position="81"/>
        <end position="101"/>
    </location>
</feature>
<keyword evidence="8" id="KW-0328">Glycosyltransferase</keyword>
<evidence type="ECO:0000256" key="3">
    <source>
        <dbReference type="ARBA" id="ARBA00022679"/>
    </source>
</evidence>
<keyword evidence="2" id="KW-1003">Cell membrane</keyword>
<evidence type="ECO:0000256" key="7">
    <source>
        <dbReference type="SAM" id="Phobius"/>
    </source>
</evidence>
<dbReference type="RefSeq" id="WP_346761148.1">
    <property type="nucleotide sequence ID" value="NZ_JAUJEB010000007.1"/>
</dbReference>
<comment type="similarity">
    <text evidence="1">Belongs to the Lgt family.</text>
</comment>
<dbReference type="GO" id="GO:0016757">
    <property type="term" value="F:glycosyltransferase activity"/>
    <property type="evidence" value="ECO:0007669"/>
    <property type="project" value="UniProtKB-KW"/>
</dbReference>
<keyword evidence="9" id="KW-1185">Reference proteome</keyword>
<keyword evidence="4 7" id="KW-0812">Transmembrane</keyword>
<feature type="transmembrane region" description="Helical" evidence="7">
    <location>
        <begin position="12"/>
        <end position="33"/>
    </location>
</feature>
<gene>
    <name evidence="8" type="ORF">QQ020_27280</name>
</gene>
<keyword evidence="5 7" id="KW-1133">Transmembrane helix</keyword>
<name>A0ABT8LHH7_9BACT</name>
<organism evidence="8 9">
    <name type="scientific">Agaribacillus aureus</name>
    <dbReference type="NCBI Taxonomy" id="3051825"/>
    <lineage>
        <taxon>Bacteria</taxon>
        <taxon>Pseudomonadati</taxon>
        <taxon>Bacteroidota</taxon>
        <taxon>Cytophagia</taxon>
        <taxon>Cytophagales</taxon>
        <taxon>Splendidivirgaceae</taxon>
        <taxon>Agaribacillus</taxon>
    </lineage>
</organism>
<dbReference type="EMBL" id="JAUJEB010000007">
    <property type="protein sequence ID" value="MDN5215811.1"/>
    <property type="molecule type" value="Genomic_DNA"/>
</dbReference>
<evidence type="ECO:0000256" key="5">
    <source>
        <dbReference type="ARBA" id="ARBA00022989"/>
    </source>
</evidence>
<evidence type="ECO:0000256" key="2">
    <source>
        <dbReference type="ARBA" id="ARBA00022475"/>
    </source>
</evidence>
<keyword evidence="6 7" id="KW-0472">Membrane</keyword>
<evidence type="ECO:0000313" key="9">
    <source>
        <dbReference type="Proteomes" id="UP001172083"/>
    </source>
</evidence>